<accession>A0ABX0YKM2</accession>
<protein>
    <submittedName>
        <fullName evidence="5">3-oxoacyl-ACP synthase III family protein</fullName>
    </submittedName>
</protein>
<feature type="domain" description="Beta-ketoacyl-[acyl-carrier-protein] synthase III N-terminal" evidence="4">
    <location>
        <begin position="112"/>
        <end position="184"/>
    </location>
</feature>
<dbReference type="Gene3D" id="3.40.47.10">
    <property type="match status" value="1"/>
</dbReference>
<dbReference type="Pfam" id="PF08541">
    <property type="entry name" value="ACP_syn_III_C"/>
    <property type="match status" value="1"/>
</dbReference>
<keyword evidence="6" id="KW-1185">Reference proteome</keyword>
<dbReference type="Pfam" id="PF08545">
    <property type="entry name" value="ACP_syn_III"/>
    <property type="match status" value="1"/>
</dbReference>
<organism evidence="5 6">
    <name type="scientific">Pseudomonas quercus</name>
    <dbReference type="NCBI Taxonomy" id="2722792"/>
    <lineage>
        <taxon>Bacteria</taxon>
        <taxon>Pseudomonadati</taxon>
        <taxon>Pseudomonadota</taxon>
        <taxon>Gammaproteobacteria</taxon>
        <taxon>Pseudomonadales</taxon>
        <taxon>Pseudomonadaceae</taxon>
        <taxon>Pseudomonas</taxon>
    </lineage>
</organism>
<dbReference type="RefSeq" id="WP_168085088.1">
    <property type="nucleotide sequence ID" value="NZ_JAAVJI010000011.1"/>
</dbReference>
<proteinExistence type="predicted"/>
<dbReference type="PANTHER" id="PTHR34069">
    <property type="entry name" value="3-OXOACYL-[ACYL-CARRIER-PROTEIN] SYNTHASE 3"/>
    <property type="match status" value="1"/>
</dbReference>
<evidence type="ECO:0000256" key="2">
    <source>
        <dbReference type="ARBA" id="ARBA00023315"/>
    </source>
</evidence>
<evidence type="ECO:0000313" key="5">
    <source>
        <dbReference type="EMBL" id="NJP02498.1"/>
    </source>
</evidence>
<dbReference type="InterPro" id="IPR013751">
    <property type="entry name" value="ACP_syn_III_N"/>
</dbReference>
<dbReference type="Proteomes" id="UP000746535">
    <property type="component" value="Unassembled WGS sequence"/>
</dbReference>
<dbReference type="EMBL" id="JAAVJI010000011">
    <property type="protein sequence ID" value="NJP02498.1"/>
    <property type="molecule type" value="Genomic_DNA"/>
</dbReference>
<feature type="domain" description="Beta-ketoacyl-[acyl-carrier-protein] synthase III C-terminal" evidence="3">
    <location>
        <begin position="236"/>
        <end position="317"/>
    </location>
</feature>
<keyword evidence="2" id="KW-0012">Acyltransferase</keyword>
<dbReference type="InterPro" id="IPR013747">
    <property type="entry name" value="ACP_syn_III_C"/>
</dbReference>
<reference evidence="5 6" key="1">
    <citation type="submission" date="2020-03" db="EMBL/GenBank/DDBJ databases">
        <authorList>
            <person name="Wang L."/>
            <person name="He N."/>
            <person name="Li Y."/>
            <person name="Fang Y."/>
            <person name="Zhang F."/>
        </authorList>
    </citation>
    <scope>NUCLEOTIDE SEQUENCE [LARGE SCALE GENOMIC DNA]</scope>
    <source>
        <strain evidence="6">hsmgli-8</strain>
    </source>
</reference>
<dbReference type="SUPFAM" id="SSF53901">
    <property type="entry name" value="Thiolase-like"/>
    <property type="match status" value="1"/>
</dbReference>
<dbReference type="PANTHER" id="PTHR34069:SF2">
    <property type="entry name" value="BETA-KETOACYL-[ACYL-CARRIER-PROTEIN] SYNTHASE III"/>
    <property type="match status" value="1"/>
</dbReference>
<evidence type="ECO:0000313" key="6">
    <source>
        <dbReference type="Proteomes" id="UP000746535"/>
    </source>
</evidence>
<gene>
    <name evidence="5" type="ORF">HBH25_16740</name>
</gene>
<dbReference type="InterPro" id="IPR016039">
    <property type="entry name" value="Thiolase-like"/>
</dbReference>
<sequence length="337" mass="36670">MPKLIAGLRVAAVSAALPHMRTSRGDFDPLFSDLEVQRIARSAGIEQVYLAGHLASVELCEAAVRELMMRSNIAPESIDGLVLVTQAAEGSMLASSANLARKLGLRTDVVVFDLSCACSCYIYGLYQAAMLVKAGGCRRVLMCTGDMISEPLAPQRHGMKLVFASAATCTLVEQGEDELAFDFDTGIDPAPIFRSSISYDDIDTDKAYRQAFEVKSEGLINFAFEKVPYMITRFLASQQRNLEEVPYFLLHQASTFMLHYVARKLGIAPEKIPKEVAGVCEAGPSSIPLMLTHHHQLQNMQQDQVIACGFGGGFSVSVCRLSLGQAQIHAPVYVQAT</sequence>
<comment type="caution">
    <text evidence="5">The sequence shown here is derived from an EMBL/GenBank/DDBJ whole genome shotgun (WGS) entry which is preliminary data.</text>
</comment>
<evidence type="ECO:0000259" key="4">
    <source>
        <dbReference type="Pfam" id="PF08545"/>
    </source>
</evidence>
<evidence type="ECO:0000256" key="1">
    <source>
        <dbReference type="ARBA" id="ARBA00022679"/>
    </source>
</evidence>
<name>A0ABX0YKM2_9PSED</name>
<keyword evidence="1" id="KW-0808">Transferase</keyword>
<evidence type="ECO:0000259" key="3">
    <source>
        <dbReference type="Pfam" id="PF08541"/>
    </source>
</evidence>